<protein>
    <submittedName>
        <fullName evidence="2">Uncharacterized protein</fullName>
    </submittedName>
</protein>
<feature type="compositionally biased region" description="Polar residues" evidence="1">
    <location>
        <begin position="60"/>
        <end position="77"/>
    </location>
</feature>
<dbReference type="Proteomes" id="UP000018141">
    <property type="component" value="Unassembled WGS sequence"/>
</dbReference>
<evidence type="ECO:0000313" key="2">
    <source>
        <dbReference type="EMBL" id="CDD58211.1"/>
    </source>
</evidence>
<reference evidence="2" key="1">
    <citation type="submission" date="2012-11" db="EMBL/GenBank/DDBJ databases">
        <title>Dependencies among metagenomic species, viruses, plasmids and units of genetic variation.</title>
        <authorList>
            <person name="Nielsen H.B."/>
            <person name="Almeida M."/>
            <person name="Juncker A.S."/>
            <person name="Rasmussen S."/>
            <person name="Li J."/>
            <person name="Sunagawa S."/>
            <person name="Plichta D."/>
            <person name="Gautier L."/>
            <person name="Le Chatelier E."/>
            <person name="Peletier E."/>
            <person name="Bonde I."/>
            <person name="Nielsen T."/>
            <person name="Manichanh C."/>
            <person name="Arumugam M."/>
            <person name="Batto J."/>
            <person name="Santos M.B.Q.D."/>
            <person name="Blom N."/>
            <person name="Borruel N."/>
            <person name="Burgdorf K.S."/>
            <person name="Boumezbeur F."/>
            <person name="Casellas F."/>
            <person name="Dore J."/>
            <person name="Guarner F."/>
            <person name="Hansen T."/>
            <person name="Hildebrand F."/>
            <person name="Kaas R.S."/>
            <person name="Kennedy S."/>
            <person name="Kristiansen K."/>
            <person name="Kultima J.R."/>
            <person name="Leonard P."/>
            <person name="Levenez F."/>
            <person name="Lund O."/>
            <person name="Moumen B."/>
            <person name="Le Paslier D."/>
            <person name="Pons N."/>
            <person name="Pedersen O."/>
            <person name="Prifti E."/>
            <person name="Qin J."/>
            <person name="Raes J."/>
            <person name="Tap J."/>
            <person name="Tims S."/>
            <person name="Ussery D.W."/>
            <person name="Yamada T."/>
            <person name="MetaHit consortium"/>
            <person name="Renault P."/>
            <person name="Sicheritz-Ponten T."/>
            <person name="Bork P."/>
            <person name="Wang J."/>
            <person name="Brunak S."/>
            <person name="Ehrlich S.D."/>
        </authorList>
    </citation>
    <scope>NUCLEOTIDE SEQUENCE [LARGE SCALE GENOMIC DNA]</scope>
</reference>
<dbReference type="AlphaFoldDB" id="R7B2B3"/>
<feature type="compositionally biased region" description="Low complexity" evidence="1">
    <location>
        <begin position="8"/>
        <end position="23"/>
    </location>
</feature>
<sequence>MGIAINSGNTGAAQNQQQNMTQAVKEESKSRRQKHRSSITRMDKAAGTAGKATGANGKNLTLSAGNITGRGSQLESRIQQKRDQARKQAMKLINDAWDADKKAADGIDALNKDKQNQLNRLSEYKQSLKEADEREKQLQEEYNIDPDSQEQKDLELLKKYQNYSNGSDYADFSKEEVERLKELQNTPRTEYQDKALMLNGYRGEVRNQISMTEYKLMAISESVHDSKIDRLKSQDMLKADDSADRILDAAEKDVLGMVIDDAKENIDKKMEEEQKKAEEAAKKRDEQQERIGDSKQDAREQREIIRNDAKTDMLDINNGLSGKDVNNVEEVQKHIQKMLNDEKLINEDLKGIRIDFNY</sequence>
<proteinExistence type="predicted"/>
<evidence type="ECO:0000313" key="3">
    <source>
        <dbReference type="Proteomes" id="UP000018141"/>
    </source>
</evidence>
<feature type="compositionally biased region" description="Low complexity" evidence="1">
    <location>
        <begin position="45"/>
        <end position="59"/>
    </location>
</feature>
<feature type="region of interest" description="Disordered" evidence="1">
    <location>
        <begin position="1"/>
        <end position="87"/>
    </location>
</feature>
<dbReference type="EMBL" id="CBHH010000055">
    <property type="protein sequence ID" value="CDD58211.1"/>
    <property type="molecule type" value="Genomic_DNA"/>
</dbReference>
<evidence type="ECO:0000256" key="1">
    <source>
        <dbReference type="SAM" id="MobiDB-lite"/>
    </source>
</evidence>
<name>R7B2B3_9FIRM</name>
<accession>R7B2B3</accession>
<feature type="region of interest" description="Disordered" evidence="1">
    <location>
        <begin position="270"/>
        <end position="300"/>
    </location>
</feature>
<feature type="compositionally biased region" description="Basic and acidic residues" evidence="1">
    <location>
        <begin position="128"/>
        <end position="139"/>
    </location>
</feature>
<gene>
    <name evidence="2" type="ORF">BN656_01990</name>
</gene>
<feature type="region of interest" description="Disordered" evidence="1">
    <location>
        <begin position="128"/>
        <end position="150"/>
    </location>
</feature>
<comment type="caution">
    <text evidence="2">The sequence shown here is derived from an EMBL/GenBank/DDBJ whole genome shotgun (WGS) entry which is preliminary data.</text>
</comment>
<organism evidence="2 3">
    <name type="scientific">Bacteroides pectinophilus CAG:437</name>
    <dbReference type="NCBI Taxonomy" id="1263051"/>
    <lineage>
        <taxon>Bacteria</taxon>
        <taxon>Bacillati</taxon>
        <taxon>Bacillota</taxon>
        <taxon>Clostridia</taxon>
        <taxon>Eubacteriales</taxon>
    </lineage>
</organism>